<dbReference type="PANTHER" id="PTHR22912">
    <property type="entry name" value="DISULFIDE OXIDOREDUCTASE"/>
    <property type="match status" value="1"/>
</dbReference>
<reference evidence="19 20" key="1">
    <citation type="submission" date="2020-07" db="EMBL/GenBank/DDBJ databases">
        <title>Sequencing the genomes of 1000 actinobacteria strains.</title>
        <authorList>
            <person name="Klenk H.-P."/>
        </authorList>
    </citation>
    <scope>NUCLEOTIDE SEQUENCE [LARGE SCALE GENOMIC DNA]</scope>
    <source>
        <strain evidence="19 20">DSM 44065</strain>
    </source>
</reference>
<dbReference type="PRINTS" id="PR00368">
    <property type="entry name" value="FADPNR"/>
</dbReference>
<dbReference type="PROSITE" id="PS00076">
    <property type="entry name" value="PYRIDINE_REDOX_1"/>
    <property type="match status" value="1"/>
</dbReference>
<dbReference type="AlphaFoldDB" id="A0A853AH78"/>
<dbReference type="Proteomes" id="UP000587002">
    <property type="component" value="Unassembled WGS sequence"/>
</dbReference>
<keyword evidence="7 14" id="KW-0274">FAD</keyword>
<dbReference type="RefSeq" id="WP_179720788.1">
    <property type="nucleotide sequence ID" value="NZ_BAABFH010000001.1"/>
</dbReference>
<keyword evidence="14" id="KW-0547">Nucleotide-binding</keyword>
<keyword evidence="10" id="KW-1015">Disulfide bond</keyword>
<dbReference type="Pfam" id="PF07992">
    <property type="entry name" value="Pyr_redox_2"/>
    <property type="match status" value="1"/>
</dbReference>
<dbReference type="InterPro" id="IPR004099">
    <property type="entry name" value="Pyr_nucl-diS_OxRdtase_dimer"/>
</dbReference>
<dbReference type="SUPFAM" id="SSF55424">
    <property type="entry name" value="FAD/NAD-linked reductases, dimerisation (C-terminal) domain"/>
    <property type="match status" value="1"/>
</dbReference>
<feature type="binding site" evidence="14">
    <location>
        <position position="275"/>
    </location>
    <ligand>
        <name>NAD(+)</name>
        <dbReference type="ChEBI" id="CHEBI:57540"/>
    </ligand>
</feature>
<proteinExistence type="inferred from homology"/>
<dbReference type="EC" id="1.8.1.4" evidence="3 16"/>
<dbReference type="Gene3D" id="3.30.390.30">
    <property type="match status" value="1"/>
</dbReference>
<comment type="miscellaneous">
    <text evidence="16">The active site is a redox-active disulfide bond.</text>
</comment>
<dbReference type="PIRSF" id="PIRSF000350">
    <property type="entry name" value="Mercury_reductase_MerA"/>
    <property type="match status" value="1"/>
</dbReference>
<evidence type="ECO:0000313" key="19">
    <source>
        <dbReference type="EMBL" id="NYI83954.1"/>
    </source>
</evidence>
<feature type="binding site" evidence="14">
    <location>
        <position position="207"/>
    </location>
    <ligand>
        <name>NAD(+)</name>
        <dbReference type="ChEBI" id="CHEBI:57540"/>
    </ligand>
</feature>
<dbReference type="InterPro" id="IPR001100">
    <property type="entry name" value="Pyr_nuc-diS_OxRdtase"/>
</dbReference>
<sequence length="470" mass="49131">MTDKYDVLVVGSGPGGYVAAIRAAQLGLRTAVVERDQLGGICLNWGCIPTKALLHGADVAHVLANLEPLGFRATGVEFDMAQLVEFSRSVSKRLSGGVAHLMRKNGVDVLNGSARLVDKGVVSVVSDNADGKRSETEHRADHIVLATGARPRPVPGLVPDGDRIWTHFDALGAPELPKSLLVVGSGAVGVEFASLYRDLGSEVTLVEVAPRIMPAEDAAVSEHVRKAFAERGIRVHTGASVSEVVVGVDAVTAQVGAPGGPSEPVTAERVLVAAGIQGNVEDLGLEAVGAETEGGFIRVDEWCRTTAFGVYAIGDVAGGPCLAHKASHEAVVCVEKLAGLDRVSPLDRDHVPGCTYARPQVARLGLTEEQARATGRPLRIGTFDLRASGKALTLGEAGGFVKTIFDESTGELLGAHMVGPEVTEQIQGFGIAHAVEATEEDLAKVVFPHPTLSEAMHESVLAALRRPLNA</sequence>
<evidence type="ECO:0000256" key="12">
    <source>
        <dbReference type="ARBA" id="ARBA00049187"/>
    </source>
</evidence>
<dbReference type="GO" id="GO:0006103">
    <property type="term" value="P:2-oxoglutarate metabolic process"/>
    <property type="evidence" value="ECO:0007669"/>
    <property type="project" value="TreeGrafter"/>
</dbReference>
<evidence type="ECO:0000256" key="6">
    <source>
        <dbReference type="ARBA" id="ARBA00022630"/>
    </source>
</evidence>
<dbReference type="SUPFAM" id="SSF51905">
    <property type="entry name" value="FAD/NAD(P)-binding domain"/>
    <property type="match status" value="1"/>
</dbReference>
<dbReference type="EMBL" id="JACCFJ010000001">
    <property type="protein sequence ID" value="NYI83954.1"/>
    <property type="molecule type" value="Genomic_DNA"/>
</dbReference>
<evidence type="ECO:0000256" key="14">
    <source>
        <dbReference type="PIRSR" id="PIRSR000350-3"/>
    </source>
</evidence>
<comment type="subcellular location">
    <subcellularLocation>
        <location evidence="1">Cytoplasm</location>
    </subcellularLocation>
</comment>
<evidence type="ECO:0000256" key="11">
    <source>
        <dbReference type="ARBA" id="ARBA00023284"/>
    </source>
</evidence>
<evidence type="ECO:0000256" key="10">
    <source>
        <dbReference type="ARBA" id="ARBA00023157"/>
    </source>
</evidence>
<evidence type="ECO:0000256" key="7">
    <source>
        <dbReference type="ARBA" id="ARBA00022827"/>
    </source>
</evidence>
<feature type="domain" description="Pyridine nucleotide-disulphide oxidoreductase dimerisation" evidence="17">
    <location>
        <begin position="351"/>
        <end position="459"/>
    </location>
</feature>
<evidence type="ECO:0000256" key="4">
    <source>
        <dbReference type="ARBA" id="ARBA00016961"/>
    </source>
</evidence>
<keyword evidence="11 16" id="KW-0676">Redox-active center</keyword>
<dbReference type="PRINTS" id="PR00411">
    <property type="entry name" value="PNDRDTASEI"/>
</dbReference>
<dbReference type="GO" id="GO:0050660">
    <property type="term" value="F:flavin adenine dinucleotide binding"/>
    <property type="evidence" value="ECO:0007669"/>
    <property type="project" value="InterPro"/>
</dbReference>
<keyword evidence="20" id="KW-1185">Reference proteome</keyword>
<evidence type="ECO:0000256" key="16">
    <source>
        <dbReference type="RuleBase" id="RU003692"/>
    </source>
</evidence>
<evidence type="ECO:0000256" key="13">
    <source>
        <dbReference type="PIRSR" id="PIRSR000350-2"/>
    </source>
</evidence>
<keyword evidence="9 14" id="KW-0520">NAD</keyword>
<feature type="domain" description="FAD/NAD(P)-binding" evidence="18">
    <location>
        <begin position="5"/>
        <end position="330"/>
    </location>
</feature>
<evidence type="ECO:0000256" key="1">
    <source>
        <dbReference type="ARBA" id="ARBA00004496"/>
    </source>
</evidence>
<feature type="binding site" evidence="14">
    <location>
        <position position="315"/>
    </location>
    <ligand>
        <name>FAD</name>
        <dbReference type="ChEBI" id="CHEBI:57692"/>
    </ligand>
</feature>
<dbReference type="Pfam" id="PF02852">
    <property type="entry name" value="Pyr_redox_dim"/>
    <property type="match status" value="1"/>
</dbReference>
<evidence type="ECO:0000259" key="18">
    <source>
        <dbReference type="Pfam" id="PF07992"/>
    </source>
</evidence>
<evidence type="ECO:0000256" key="2">
    <source>
        <dbReference type="ARBA" id="ARBA00007532"/>
    </source>
</evidence>
<evidence type="ECO:0000256" key="3">
    <source>
        <dbReference type="ARBA" id="ARBA00012608"/>
    </source>
</evidence>
<feature type="disulfide bond" description="Redox-active" evidence="15">
    <location>
        <begin position="42"/>
        <end position="47"/>
    </location>
</feature>
<organism evidence="19 20">
    <name type="scientific">Saccharopolyspora hordei</name>
    <dbReference type="NCBI Taxonomy" id="1838"/>
    <lineage>
        <taxon>Bacteria</taxon>
        <taxon>Bacillati</taxon>
        <taxon>Actinomycetota</taxon>
        <taxon>Actinomycetes</taxon>
        <taxon>Pseudonocardiales</taxon>
        <taxon>Pseudonocardiaceae</taxon>
        <taxon>Saccharopolyspora</taxon>
    </lineage>
</organism>
<evidence type="ECO:0000256" key="9">
    <source>
        <dbReference type="ARBA" id="ARBA00023027"/>
    </source>
</evidence>
<dbReference type="InterPro" id="IPR016156">
    <property type="entry name" value="FAD/NAD-linked_Rdtase_dimer_sf"/>
</dbReference>
<name>A0A853AH78_9PSEU</name>
<feature type="binding site" evidence="14">
    <location>
        <position position="51"/>
    </location>
    <ligand>
        <name>FAD</name>
        <dbReference type="ChEBI" id="CHEBI:57692"/>
    </ligand>
</feature>
<dbReference type="InterPro" id="IPR023753">
    <property type="entry name" value="FAD/NAD-binding_dom"/>
</dbReference>
<dbReference type="Gene3D" id="3.50.50.60">
    <property type="entry name" value="FAD/NAD(P)-binding domain"/>
    <property type="match status" value="2"/>
</dbReference>
<feature type="active site" description="Proton acceptor" evidence="13">
    <location>
        <position position="449"/>
    </location>
</feature>
<feature type="binding site" evidence="14">
    <location>
        <begin position="184"/>
        <end position="191"/>
    </location>
    <ligand>
        <name>NAD(+)</name>
        <dbReference type="ChEBI" id="CHEBI:57540"/>
    </ligand>
</feature>
<dbReference type="InterPro" id="IPR012999">
    <property type="entry name" value="Pyr_OxRdtase_I_AS"/>
</dbReference>
<comment type="catalytic activity">
    <reaction evidence="12 16">
        <text>N(6)-[(R)-dihydrolipoyl]-L-lysyl-[protein] + NAD(+) = N(6)-[(R)-lipoyl]-L-lysyl-[protein] + NADH + H(+)</text>
        <dbReference type="Rhea" id="RHEA:15045"/>
        <dbReference type="Rhea" id="RHEA-COMP:10474"/>
        <dbReference type="Rhea" id="RHEA-COMP:10475"/>
        <dbReference type="ChEBI" id="CHEBI:15378"/>
        <dbReference type="ChEBI" id="CHEBI:57540"/>
        <dbReference type="ChEBI" id="CHEBI:57945"/>
        <dbReference type="ChEBI" id="CHEBI:83099"/>
        <dbReference type="ChEBI" id="CHEBI:83100"/>
        <dbReference type="EC" id="1.8.1.4"/>
    </reaction>
</comment>
<dbReference type="InterPro" id="IPR006258">
    <property type="entry name" value="Lipoamide_DH"/>
</dbReference>
<evidence type="ECO:0000256" key="8">
    <source>
        <dbReference type="ARBA" id="ARBA00023002"/>
    </source>
</evidence>
<dbReference type="InterPro" id="IPR036188">
    <property type="entry name" value="FAD/NAD-bd_sf"/>
</dbReference>
<gene>
    <name evidence="19" type="ORF">HNR68_002584</name>
</gene>
<comment type="caution">
    <text evidence="19">The sequence shown here is derived from an EMBL/GenBank/DDBJ whole genome shotgun (WGS) entry which is preliminary data.</text>
</comment>
<dbReference type="InterPro" id="IPR050151">
    <property type="entry name" value="Class-I_Pyr_Nuc-Dis_Oxidored"/>
</dbReference>
<dbReference type="FunFam" id="3.30.390.30:FF:000001">
    <property type="entry name" value="Dihydrolipoyl dehydrogenase"/>
    <property type="match status" value="1"/>
</dbReference>
<dbReference type="GO" id="GO:0004148">
    <property type="term" value="F:dihydrolipoyl dehydrogenase (NADH) activity"/>
    <property type="evidence" value="ECO:0007669"/>
    <property type="project" value="UniProtKB-EC"/>
</dbReference>
<dbReference type="GO" id="GO:0005737">
    <property type="term" value="C:cytoplasm"/>
    <property type="evidence" value="ECO:0007669"/>
    <property type="project" value="UniProtKB-SubCell"/>
</dbReference>
<protein>
    <recommendedName>
        <fullName evidence="4 16">Dihydrolipoyl dehydrogenase</fullName>
        <ecNumber evidence="3 16">1.8.1.4</ecNumber>
    </recommendedName>
</protein>
<dbReference type="NCBIfam" id="TIGR01350">
    <property type="entry name" value="lipoamide_DH"/>
    <property type="match status" value="1"/>
</dbReference>
<keyword evidence="8 16" id="KW-0560">Oxidoreductase</keyword>
<keyword evidence="6 16" id="KW-0285">Flavoprotein</keyword>
<keyword evidence="5" id="KW-0963">Cytoplasm</keyword>
<accession>A0A853AH78</accession>
<evidence type="ECO:0000313" key="20">
    <source>
        <dbReference type="Proteomes" id="UP000587002"/>
    </source>
</evidence>
<dbReference type="PANTHER" id="PTHR22912:SF217">
    <property type="entry name" value="DIHYDROLIPOYL DEHYDROGENASE"/>
    <property type="match status" value="1"/>
</dbReference>
<evidence type="ECO:0000256" key="5">
    <source>
        <dbReference type="ARBA" id="ARBA00022490"/>
    </source>
</evidence>
<comment type="similarity">
    <text evidence="2 16">Belongs to the class-I pyridine nucleotide-disulfide oxidoreductase family.</text>
</comment>
<evidence type="ECO:0000259" key="17">
    <source>
        <dbReference type="Pfam" id="PF02852"/>
    </source>
</evidence>
<evidence type="ECO:0000256" key="15">
    <source>
        <dbReference type="PIRSR" id="PIRSR000350-4"/>
    </source>
</evidence>
<comment type="cofactor">
    <cofactor evidence="14 16">
        <name>FAD</name>
        <dbReference type="ChEBI" id="CHEBI:57692"/>
    </cofactor>
    <text evidence="14 16">Binds 1 FAD per subunit.</text>
</comment>